<protein>
    <submittedName>
        <fullName evidence="2">Uncharacterized protein</fullName>
    </submittedName>
</protein>
<dbReference type="AlphaFoldDB" id="A0A4U0ZCH4"/>
<gene>
    <name evidence="2" type="ORF">E5672_07575</name>
</gene>
<keyword evidence="3" id="KW-1185">Reference proteome</keyword>
<organism evidence="2 3">
    <name type="scientific">Alteromonas portus</name>
    <dbReference type="NCBI Taxonomy" id="2565549"/>
    <lineage>
        <taxon>Bacteria</taxon>
        <taxon>Pseudomonadati</taxon>
        <taxon>Pseudomonadota</taxon>
        <taxon>Gammaproteobacteria</taxon>
        <taxon>Alteromonadales</taxon>
        <taxon>Alteromonadaceae</taxon>
        <taxon>Alteromonas/Salinimonas group</taxon>
        <taxon>Alteromonas</taxon>
    </lineage>
</organism>
<evidence type="ECO:0000313" key="3">
    <source>
        <dbReference type="Proteomes" id="UP000305471"/>
    </source>
</evidence>
<evidence type="ECO:0000256" key="1">
    <source>
        <dbReference type="SAM" id="Coils"/>
    </source>
</evidence>
<proteinExistence type="predicted"/>
<feature type="coiled-coil region" evidence="1">
    <location>
        <begin position="62"/>
        <end position="128"/>
    </location>
</feature>
<evidence type="ECO:0000313" key="2">
    <source>
        <dbReference type="EMBL" id="TKB03939.1"/>
    </source>
</evidence>
<reference evidence="2 3" key="1">
    <citation type="submission" date="2019-04" db="EMBL/GenBank/DDBJ databases">
        <title>Alteromonas portus sp. nov., an alginate lyase-excreting marine bacterium.</title>
        <authorList>
            <person name="Huang H."/>
            <person name="Mo K."/>
            <person name="Bao S."/>
        </authorList>
    </citation>
    <scope>NUCLEOTIDE SEQUENCE [LARGE SCALE GENOMIC DNA]</scope>
    <source>
        <strain evidence="2 3">HB161718</strain>
    </source>
</reference>
<dbReference type="Proteomes" id="UP000305471">
    <property type="component" value="Unassembled WGS sequence"/>
</dbReference>
<dbReference type="RefSeq" id="WP_136781643.1">
    <property type="nucleotide sequence ID" value="NZ_SWCO01000003.1"/>
</dbReference>
<dbReference type="EMBL" id="SWCO01000003">
    <property type="protein sequence ID" value="TKB03939.1"/>
    <property type="molecule type" value="Genomic_DNA"/>
</dbReference>
<keyword evidence="1" id="KW-0175">Coiled coil</keyword>
<name>A0A4U0ZCH4_9ALTE</name>
<comment type="caution">
    <text evidence="2">The sequence shown here is derived from an EMBL/GenBank/DDBJ whole genome shotgun (WGS) entry which is preliminary data.</text>
</comment>
<dbReference type="OrthoDB" id="6336023at2"/>
<sequence>MIKLDFKALGHCPVNGALISANEVREAFAPIVEAATRNEQKLEMLLEHCLRINVVDEGECVADAIIQELARVNAENERLKRLAMSELQQHAETINDGNVECGLLQKQCEQLQEQINQVTRERDQWKEVASA</sequence>
<accession>A0A4U0ZCH4</accession>